<dbReference type="SUPFAM" id="SSF54826">
    <property type="entry name" value="Enolase N-terminal domain-like"/>
    <property type="match status" value="1"/>
</dbReference>
<dbReference type="SFLD" id="SFLDG00179">
    <property type="entry name" value="mandelate_racemase"/>
    <property type="match status" value="1"/>
</dbReference>
<feature type="compositionally biased region" description="Basic and acidic residues" evidence="4">
    <location>
        <begin position="345"/>
        <end position="369"/>
    </location>
</feature>
<gene>
    <name evidence="6" type="ORF">ACFQRF_25130</name>
</gene>
<dbReference type="Gene3D" id="3.20.20.120">
    <property type="entry name" value="Enolase-like C-terminal domain"/>
    <property type="match status" value="1"/>
</dbReference>
<dbReference type="SFLD" id="SFLDS00001">
    <property type="entry name" value="Enolase"/>
    <property type="match status" value="1"/>
</dbReference>
<dbReference type="Gene3D" id="3.30.390.10">
    <property type="entry name" value="Enolase-like, N-terminal domain"/>
    <property type="match status" value="1"/>
</dbReference>
<dbReference type="PROSITE" id="PS00908">
    <property type="entry name" value="MR_MLE_1"/>
    <property type="match status" value="1"/>
</dbReference>
<feature type="domain" description="Mandelate racemase/muconate lactonizing enzyme C-terminal" evidence="5">
    <location>
        <begin position="145"/>
        <end position="246"/>
    </location>
</feature>
<feature type="region of interest" description="Disordered" evidence="4">
    <location>
        <begin position="340"/>
        <end position="369"/>
    </location>
</feature>
<dbReference type="InterPro" id="IPR018110">
    <property type="entry name" value="Mandel_Rmase/mucon_lact_enz_CS"/>
</dbReference>
<dbReference type="SUPFAM" id="SSF51604">
    <property type="entry name" value="Enolase C-terminal domain-like"/>
    <property type="match status" value="1"/>
</dbReference>
<protein>
    <submittedName>
        <fullName evidence="6">Enolase C-terminal domain-like protein</fullName>
    </submittedName>
</protein>
<reference evidence="7" key="1">
    <citation type="journal article" date="2019" name="Int. J. Syst. Evol. Microbiol.">
        <title>The Global Catalogue of Microorganisms (GCM) 10K type strain sequencing project: providing services to taxonomists for standard genome sequencing and annotation.</title>
        <authorList>
            <consortium name="The Broad Institute Genomics Platform"/>
            <consortium name="The Broad Institute Genome Sequencing Center for Infectious Disease"/>
            <person name="Wu L."/>
            <person name="Ma J."/>
        </authorList>
    </citation>
    <scope>NUCLEOTIDE SEQUENCE [LARGE SCALE GENOMIC DNA]</scope>
    <source>
        <strain evidence="7">CGMCC 4.7382</strain>
    </source>
</reference>
<dbReference type="InterPro" id="IPR013342">
    <property type="entry name" value="Mandelate_racemase_C"/>
</dbReference>
<sequence>MTRADPAVEAVEPAVYTVPVDHPSGDGTLTWDATTMVLVRVRGGGRHGLGWTYGAAGCADVVRDLLAPRVLGRAAMDVPAALADMLAAVRNAGRPGVVSCAISAVETALWDLKARLLGLPLYRLLGAVRAEVPLYGSGGLTTYDDALLRDQLTGWTQGQGFTRVKIKIAESWGSREQRDLHRVALARDVVGPRTELFTDANGGYRVKQAVRIGRHLAGLDVRWFEEPVSSDDPRGLRLVRERVDMDVAAGEYGFDPGHFHGLCAAGAVDCLQIDVTRCGGILEFQRAAALAACHGLDVSAHCAPHLHLHVAAATPRLRHVEWFHDHVRIETRFFDGAPPVVDGALRPDPDRPGHGLELRDRDAEPYRRG</sequence>
<dbReference type="Proteomes" id="UP001596540">
    <property type="component" value="Unassembled WGS sequence"/>
</dbReference>
<dbReference type="Pfam" id="PF13378">
    <property type="entry name" value="MR_MLE_C"/>
    <property type="match status" value="1"/>
</dbReference>
<organism evidence="6 7">
    <name type="scientific">Marinactinospora rubrisoli</name>
    <dbReference type="NCBI Taxonomy" id="2715399"/>
    <lineage>
        <taxon>Bacteria</taxon>
        <taxon>Bacillati</taxon>
        <taxon>Actinomycetota</taxon>
        <taxon>Actinomycetes</taxon>
        <taxon>Streptosporangiales</taxon>
        <taxon>Nocardiopsidaceae</taxon>
        <taxon>Marinactinospora</taxon>
    </lineage>
</organism>
<dbReference type="PANTHER" id="PTHR13794:SF58">
    <property type="entry name" value="MITOCHONDRIAL ENOLASE SUPERFAMILY MEMBER 1"/>
    <property type="match status" value="1"/>
</dbReference>
<dbReference type="InterPro" id="IPR029017">
    <property type="entry name" value="Enolase-like_N"/>
</dbReference>
<keyword evidence="2" id="KW-0479">Metal-binding</keyword>
<name>A0ABW2KNU7_9ACTN</name>
<dbReference type="InterPro" id="IPR036849">
    <property type="entry name" value="Enolase-like_C_sf"/>
</dbReference>
<dbReference type="InterPro" id="IPR046945">
    <property type="entry name" value="RHMD-like"/>
</dbReference>
<evidence type="ECO:0000313" key="7">
    <source>
        <dbReference type="Proteomes" id="UP001596540"/>
    </source>
</evidence>
<dbReference type="InterPro" id="IPR029065">
    <property type="entry name" value="Enolase_C-like"/>
</dbReference>
<comment type="caution">
    <text evidence="6">The sequence shown here is derived from an EMBL/GenBank/DDBJ whole genome shotgun (WGS) entry which is preliminary data.</text>
</comment>
<dbReference type="EMBL" id="JBHTBH010000015">
    <property type="protein sequence ID" value="MFC7331025.1"/>
    <property type="molecule type" value="Genomic_DNA"/>
</dbReference>
<dbReference type="SMART" id="SM00922">
    <property type="entry name" value="MR_MLE"/>
    <property type="match status" value="1"/>
</dbReference>
<evidence type="ECO:0000256" key="1">
    <source>
        <dbReference type="ARBA" id="ARBA00001946"/>
    </source>
</evidence>
<evidence type="ECO:0000313" key="6">
    <source>
        <dbReference type="EMBL" id="MFC7331025.1"/>
    </source>
</evidence>
<dbReference type="RefSeq" id="WP_379873664.1">
    <property type="nucleotide sequence ID" value="NZ_JBHTBH010000015.1"/>
</dbReference>
<proteinExistence type="predicted"/>
<accession>A0ABW2KNU7</accession>
<keyword evidence="7" id="KW-1185">Reference proteome</keyword>
<comment type="cofactor">
    <cofactor evidence="1">
        <name>Mg(2+)</name>
        <dbReference type="ChEBI" id="CHEBI:18420"/>
    </cofactor>
</comment>
<evidence type="ECO:0000259" key="5">
    <source>
        <dbReference type="SMART" id="SM00922"/>
    </source>
</evidence>
<dbReference type="Pfam" id="PF02746">
    <property type="entry name" value="MR_MLE_N"/>
    <property type="match status" value="1"/>
</dbReference>
<evidence type="ECO:0000256" key="2">
    <source>
        <dbReference type="ARBA" id="ARBA00022723"/>
    </source>
</evidence>
<keyword evidence="3" id="KW-0460">Magnesium</keyword>
<dbReference type="InterPro" id="IPR013341">
    <property type="entry name" value="Mandelate_racemase_N_dom"/>
</dbReference>
<evidence type="ECO:0000256" key="4">
    <source>
        <dbReference type="SAM" id="MobiDB-lite"/>
    </source>
</evidence>
<evidence type="ECO:0000256" key="3">
    <source>
        <dbReference type="ARBA" id="ARBA00022842"/>
    </source>
</evidence>
<dbReference type="PANTHER" id="PTHR13794">
    <property type="entry name" value="ENOLASE SUPERFAMILY, MANDELATE RACEMASE"/>
    <property type="match status" value="1"/>
</dbReference>